<sequence length="106" mass="11488">MLVLKVRPNPLDNALRICSERYALSRDFPRMRVRESDRNLLLLGTFTLLSVAAAGLVALLDPAPAPANPALRPPANHASASDQGLAQTPVRIVGTPFVPNTNPRQR</sequence>
<feature type="compositionally biased region" description="Low complexity" evidence="1">
    <location>
        <begin position="65"/>
        <end position="78"/>
    </location>
</feature>
<protein>
    <submittedName>
        <fullName evidence="3">Uncharacterized protein</fullName>
    </submittedName>
</protein>
<dbReference type="RefSeq" id="WP_244558925.1">
    <property type="nucleotide sequence ID" value="NZ_CP121646.1"/>
</dbReference>
<accession>A0ABY8JP12</accession>
<keyword evidence="2" id="KW-0472">Membrane</keyword>
<feature type="region of interest" description="Disordered" evidence="1">
    <location>
        <begin position="65"/>
        <end position="106"/>
    </location>
</feature>
<name>A0ABY8JP12_9BRAD</name>
<dbReference type="EMBL" id="CP121646">
    <property type="protein sequence ID" value="WFU67402.1"/>
    <property type="molecule type" value="Genomic_DNA"/>
</dbReference>
<evidence type="ECO:0000313" key="4">
    <source>
        <dbReference type="Proteomes" id="UP001221546"/>
    </source>
</evidence>
<reference evidence="3 4" key="1">
    <citation type="submission" date="2023-04" db="EMBL/GenBank/DDBJ databases">
        <title>Australian commercial rhizobial inoculants.</title>
        <authorList>
            <person name="Kohlmeier M.G."/>
            <person name="O'Hara G.W."/>
            <person name="Colombi E."/>
            <person name="Ramsay J.P."/>
            <person name="Terpolilli J."/>
        </authorList>
    </citation>
    <scope>NUCLEOTIDE SEQUENCE [LARGE SCALE GENOMIC DNA]</scope>
    <source>
        <strain evidence="3 4">CB627</strain>
    </source>
</reference>
<evidence type="ECO:0000256" key="1">
    <source>
        <dbReference type="SAM" id="MobiDB-lite"/>
    </source>
</evidence>
<evidence type="ECO:0000313" key="3">
    <source>
        <dbReference type="EMBL" id="WFU67402.1"/>
    </source>
</evidence>
<dbReference type="Proteomes" id="UP001221546">
    <property type="component" value="Chromosome"/>
</dbReference>
<keyword evidence="2" id="KW-0812">Transmembrane</keyword>
<organism evidence="3 4">
    <name type="scientific">Bradyrhizobium brasilense</name>
    <dbReference type="NCBI Taxonomy" id="1419277"/>
    <lineage>
        <taxon>Bacteria</taxon>
        <taxon>Pseudomonadati</taxon>
        <taxon>Pseudomonadota</taxon>
        <taxon>Alphaproteobacteria</taxon>
        <taxon>Hyphomicrobiales</taxon>
        <taxon>Nitrobacteraceae</taxon>
        <taxon>Bradyrhizobium</taxon>
    </lineage>
</organism>
<keyword evidence="2" id="KW-1133">Transmembrane helix</keyword>
<keyword evidence="4" id="KW-1185">Reference proteome</keyword>
<proteinExistence type="predicted"/>
<feature type="transmembrane region" description="Helical" evidence="2">
    <location>
        <begin position="40"/>
        <end position="60"/>
    </location>
</feature>
<evidence type="ECO:0000256" key="2">
    <source>
        <dbReference type="SAM" id="Phobius"/>
    </source>
</evidence>
<gene>
    <name evidence="3" type="ORF">QA636_18705</name>
</gene>